<gene>
    <name evidence="2" type="ORF">GCM10011571_05800</name>
</gene>
<proteinExistence type="predicted"/>
<evidence type="ECO:0000313" key="2">
    <source>
        <dbReference type="EMBL" id="GGE07394.1"/>
    </source>
</evidence>
<keyword evidence="1" id="KW-1133">Transmembrane helix</keyword>
<evidence type="ECO:0000256" key="1">
    <source>
        <dbReference type="SAM" id="Phobius"/>
    </source>
</evidence>
<organism evidence="2 3">
    <name type="scientific">Marinithermofilum abyssi</name>
    <dbReference type="NCBI Taxonomy" id="1571185"/>
    <lineage>
        <taxon>Bacteria</taxon>
        <taxon>Bacillati</taxon>
        <taxon>Bacillota</taxon>
        <taxon>Bacilli</taxon>
        <taxon>Bacillales</taxon>
        <taxon>Thermoactinomycetaceae</taxon>
        <taxon>Marinithermofilum</taxon>
    </lineage>
</organism>
<feature type="transmembrane region" description="Helical" evidence="1">
    <location>
        <begin position="7"/>
        <end position="24"/>
    </location>
</feature>
<feature type="transmembrane region" description="Helical" evidence="1">
    <location>
        <begin position="67"/>
        <end position="85"/>
    </location>
</feature>
<reference evidence="2" key="1">
    <citation type="journal article" date="2014" name="Int. J. Syst. Evol. Microbiol.">
        <title>Complete genome sequence of Corynebacterium casei LMG S-19264T (=DSM 44701T), isolated from a smear-ripened cheese.</title>
        <authorList>
            <consortium name="US DOE Joint Genome Institute (JGI-PGF)"/>
            <person name="Walter F."/>
            <person name="Albersmeier A."/>
            <person name="Kalinowski J."/>
            <person name="Ruckert C."/>
        </authorList>
    </citation>
    <scope>NUCLEOTIDE SEQUENCE</scope>
    <source>
        <strain evidence="2">CGMCC 1.15179</strain>
    </source>
</reference>
<dbReference type="AlphaFoldDB" id="A0A8J2VDB0"/>
<reference evidence="2" key="2">
    <citation type="submission" date="2020-09" db="EMBL/GenBank/DDBJ databases">
        <authorList>
            <person name="Sun Q."/>
            <person name="Zhou Y."/>
        </authorList>
    </citation>
    <scope>NUCLEOTIDE SEQUENCE</scope>
    <source>
        <strain evidence="2">CGMCC 1.15179</strain>
    </source>
</reference>
<comment type="caution">
    <text evidence="2">The sequence shown here is derived from an EMBL/GenBank/DDBJ whole genome shotgun (WGS) entry which is preliminary data.</text>
</comment>
<keyword evidence="1" id="KW-0812">Transmembrane</keyword>
<accession>A0A8J2VDB0</accession>
<dbReference type="Proteomes" id="UP000625210">
    <property type="component" value="Unassembled WGS sequence"/>
</dbReference>
<keyword evidence="1" id="KW-0472">Membrane</keyword>
<evidence type="ECO:0000313" key="3">
    <source>
        <dbReference type="Proteomes" id="UP000625210"/>
    </source>
</evidence>
<dbReference type="RefSeq" id="WP_188646412.1">
    <property type="nucleotide sequence ID" value="NZ_BMHQ01000002.1"/>
</dbReference>
<sequence length="90" mass="10387">MSFDRGLWGRVLFLLVVLNIMRIAGWLNNSMMFILLGLSLGLIGFRLARKHWPRKGKRTNPSQRWAFTGYIVLVYVIIGCVLAAYEWTAQ</sequence>
<protein>
    <submittedName>
        <fullName evidence="2">Uncharacterized protein</fullName>
    </submittedName>
</protein>
<keyword evidence="3" id="KW-1185">Reference proteome</keyword>
<name>A0A8J2VDB0_9BACL</name>
<feature type="transmembrane region" description="Helical" evidence="1">
    <location>
        <begin position="30"/>
        <end position="47"/>
    </location>
</feature>
<dbReference type="EMBL" id="BMHQ01000002">
    <property type="protein sequence ID" value="GGE07394.1"/>
    <property type="molecule type" value="Genomic_DNA"/>
</dbReference>